<dbReference type="Gene3D" id="3.30.160.40">
    <property type="entry name" value="Porphobilinogen deaminase, C-terminal domain"/>
    <property type="match status" value="1"/>
</dbReference>
<keyword evidence="8" id="KW-0350">Heme biosynthesis</keyword>
<dbReference type="InParanoid" id="A0A0D2AAP7"/>
<proteinExistence type="inferred from homology"/>
<keyword evidence="7" id="KW-0808">Transferase</keyword>
<dbReference type="EC" id="2.5.1.61" evidence="5"/>
<dbReference type="Pfam" id="PF03900">
    <property type="entry name" value="Porphobil_deamC"/>
    <property type="match status" value="1"/>
</dbReference>
<comment type="function">
    <text evidence="2">Tetrapolymerization of the monopyrrole PBG into the hydroxymethylbilane pre-uroporphyrinogen in several discrete steps.</text>
</comment>
<evidence type="ECO:0000256" key="9">
    <source>
        <dbReference type="ARBA" id="ARBA00023244"/>
    </source>
</evidence>
<dbReference type="PANTHER" id="PTHR11557">
    <property type="entry name" value="PORPHOBILINOGEN DEAMINASE"/>
    <property type="match status" value="1"/>
</dbReference>
<dbReference type="Proteomes" id="UP000053259">
    <property type="component" value="Unassembled WGS sequence"/>
</dbReference>
<evidence type="ECO:0000256" key="3">
    <source>
        <dbReference type="ARBA" id="ARBA00004735"/>
    </source>
</evidence>
<evidence type="ECO:0000259" key="14">
    <source>
        <dbReference type="Pfam" id="PF03900"/>
    </source>
</evidence>
<evidence type="ECO:0000256" key="2">
    <source>
        <dbReference type="ARBA" id="ARBA00002869"/>
    </source>
</evidence>
<sequence>MASAQLISTDSHAKDAAFSSDTATTITIGTRTSKLALVQTDIVVASLKAAFPNYTYKVEGMVPLGDKDKLTALYNFNAKSLWTSELEAELSLGKLDMIVHSLKDMPTQLPEGLILGAVFPREDPRDALVLKPSRLPAESDSKKPLSADEILSSLPAGSVVGTSSLRRIAQMKKRYPHLKFADVRGNVPTRLRKLDDPSSFTDQVVPDYAAIVIAVAGLVRLGLGHRITAYLSASDGGMMHAVGQGAIGVETREGDERVRALLEKLGCWKTERACLAERSLMRTLEGGCSVPLGVETTWENDDMLKLAASVVSVEGDESVEAEAKMCVRTKEAAEDLGKEVARIMIEKGAAKILDKITMNRKIIAEQHKA</sequence>
<evidence type="ECO:0000259" key="13">
    <source>
        <dbReference type="Pfam" id="PF01379"/>
    </source>
</evidence>
<evidence type="ECO:0000313" key="16">
    <source>
        <dbReference type="Proteomes" id="UP000053259"/>
    </source>
</evidence>
<dbReference type="InterPro" id="IPR022418">
    <property type="entry name" value="Porphobilinogen_deaminase_C"/>
</dbReference>
<protein>
    <recommendedName>
        <fullName evidence="6">Porphobilinogen deaminase</fullName>
        <ecNumber evidence="5">2.5.1.61</ecNumber>
    </recommendedName>
    <alternativeName>
        <fullName evidence="11">Hydroxymethylbilane synthase</fullName>
    </alternativeName>
    <alternativeName>
        <fullName evidence="10">Pre-uroporphyrinogen synthase</fullName>
    </alternativeName>
</protein>
<dbReference type="SUPFAM" id="SSF53850">
    <property type="entry name" value="Periplasmic binding protein-like II"/>
    <property type="match status" value="1"/>
</dbReference>
<dbReference type="UniPathway" id="UPA00251">
    <property type="reaction ID" value="UER00319"/>
</dbReference>
<dbReference type="Gene3D" id="3.40.190.10">
    <property type="entry name" value="Periplasmic binding protein-like II"/>
    <property type="match status" value="2"/>
</dbReference>
<dbReference type="EMBL" id="KN847543">
    <property type="protein sequence ID" value="KIW03660.1"/>
    <property type="molecule type" value="Genomic_DNA"/>
</dbReference>
<dbReference type="InterPro" id="IPR022419">
    <property type="entry name" value="Porphobilin_deaminase_cofac_BS"/>
</dbReference>
<comment type="pathway">
    <text evidence="3">Porphyrin-containing compound metabolism; protoporphyrin-IX biosynthesis; coproporphyrinogen-III from 5-aminolevulinate: step 2/4.</text>
</comment>
<accession>A0A0D2AAP7</accession>
<feature type="domain" description="Porphobilinogen deaminase C-terminal" evidence="14">
    <location>
        <begin position="273"/>
        <end position="345"/>
    </location>
</feature>
<evidence type="ECO:0000256" key="6">
    <source>
        <dbReference type="ARBA" id="ARBA00016519"/>
    </source>
</evidence>
<evidence type="ECO:0000256" key="12">
    <source>
        <dbReference type="ARBA" id="ARBA00048169"/>
    </source>
</evidence>
<dbReference type="PROSITE" id="PS00533">
    <property type="entry name" value="PORPHOBILINOGEN_DEAM"/>
    <property type="match status" value="1"/>
</dbReference>
<dbReference type="NCBIfam" id="TIGR00212">
    <property type="entry name" value="hemC"/>
    <property type="match status" value="1"/>
</dbReference>
<gene>
    <name evidence="15" type="ORF">PV09_04982</name>
</gene>
<evidence type="ECO:0000256" key="5">
    <source>
        <dbReference type="ARBA" id="ARBA00012655"/>
    </source>
</evidence>
<keyword evidence="16" id="KW-1185">Reference proteome</keyword>
<evidence type="ECO:0000313" key="15">
    <source>
        <dbReference type="EMBL" id="KIW03660.1"/>
    </source>
</evidence>
<dbReference type="OrthoDB" id="564646at2759"/>
<keyword evidence="9" id="KW-0627">Porphyrin biosynthesis</keyword>
<dbReference type="Pfam" id="PF01379">
    <property type="entry name" value="Porphobil_deam"/>
    <property type="match status" value="1"/>
</dbReference>
<dbReference type="SUPFAM" id="SSF54782">
    <property type="entry name" value="Porphobilinogen deaminase (hydroxymethylbilane synthase), C-terminal domain"/>
    <property type="match status" value="1"/>
</dbReference>
<dbReference type="FunFam" id="3.30.160.40:FF:000002">
    <property type="entry name" value="Porphobilinogen deaminase"/>
    <property type="match status" value="1"/>
</dbReference>
<dbReference type="FunCoup" id="A0A0D2AAP7">
    <property type="interactions" value="625"/>
</dbReference>
<dbReference type="InterPro" id="IPR036803">
    <property type="entry name" value="Porphobilinogen_deaminase_C_sf"/>
</dbReference>
<dbReference type="HOGENOM" id="CLU_019704_0_2_1"/>
<dbReference type="PANTHER" id="PTHR11557:SF0">
    <property type="entry name" value="PORPHOBILINOGEN DEAMINASE"/>
    <property type="match status" value="1"/>
</dbReference>
<feature type="domain" description="Porphobilinogen deaminase N-terminal" evidence="13">
    <location>
        <begin position="26"/>
        <end position="259"/>
    </location>
</feature>
<organism evidence="15 16">
    <name type="scientific">Verruconis gallopava</name>
    <dbReference type="NCBI Taxonomy" id="253628"/>
    <lineage>
        <taxon>Eukaryota</taxon>
        <taxon>Fungi</taxon>
        <taxon>Dikarya</taxon>
        <taxon>Ascomycota</taxon>
        <taxon>Pezizomycotina</taxon>
        <taxon>Dothideomycetes</taxon>
        <taxon>Pleosporomycetidae</taxon>
        <taxon>Venturiales</taxon>
        <taxon>Sympoventuriaceae</taxon>
        <taxon>Verruconis</taxon>
    </lineage>
</organism>
<dbReference type="FunFam" id="3.40.190.10:FF:000086">
    <property type="entry name" value="Probable porphobilinogen deaminase"/>
    <property type="match status" value="1"/>
</dbReference>
<evidence type="ECO:0000256" key="11">
    <source>
        <dbReference type="ARBA" id="ARBA00033064"/>
    </source>
</evidence>
<dbReference type="VEuPathDB" id="FungiDB:PV09_04982"/>
<dbReference type="InterPro" id="IPR000860">
    <property type="entry name" value="HemC"/>
</dbReference>
<dbReference type="AlphaFoldDB" id="A0A0D2AAP7"/>
<name>A0A0D2AAP7_9PEZI</name>
<evidence type="ECO:0000256" key="4">
    <source>
        <dbReference type="ARBA" id="ARBA00005638"/>
    </source>
</evidence>
<comment type="cofactor">
    <cofactor evidence="1">
        <name>dipyrromethane</name>
        <dbReference type="ChEBI" id="CHEBI:60342"/>
    </cofactor>
</comment>
<comment type="similarity">
    <text evidence="4">Belongs to the HMBS family.</text>
</comment>
<dbReference type="GO" id="GO:0004418">
    <property type="term" value="F:hydroxymethylbilane synthase activity"/>
    <property type="evidence" value="ECO:0007669"/>
    <property type="project" value="UniProtKB-EC"/>
</dbReference>
<comment type="catalytic activity">
    <reaction evidence="12">
        <text>4 porphobilinogen + H2O = hydroxymethylbilane + 4 NH4(+)</text>
        <dbReference type="Rhea" id="RHEA:13185"/>
        <dbReference type="ChEBI" id="CHEBI:15377"/>
        <dbReference type="ChEBI" id="CHEBI:28938"/>
        <dbReference type="ChEBI" id="CHEBI:57845"/>
        <dbReference type="ChEBI" id="CHEBI:58126"/>
        <dbReference type="EC" id="2.5.1.61"/>
    </reaction>
</comment>
<dbReference type="GeneID" id="27312955"/>
<dbReference type="InterPro" id="IPR022417">
    <property type="entry name" value="Porphobilin_deaminase_N"/>
</dbReference>
<evidence type="ECO:0000256" key="10">
    <source>
        <dbReference type="ARBA" id="ARBA00030685"/>
    </source>
</evidence>
<evidence type="ECO:0000256" key="7">
    <source>
        <dbReference type="ARBA" id="ARBA00022679"/>
    </source>
</evidence>
<dbReference type="PRINTS" id="PR00151">
    <property type="entry name" value="PORPHBDMNASE"/>
</dbReference>
<reference evidence="15 16" key="1">
    <citation type="submission" date="2015-01" db="EMBL/GenBank/DDBJ databases">
        <title>The Genome Sequence of Ochroconis gallopava CBS43764.</title>
        <authorList>
            <consortium name="The Broad Institute Genomics Platform"/>
            <person name="Cuomo C."/>
            <person name="de Hoog S."/>
            <person name="Gorbushina A."/>
            <person name="Stielow B."/>
            <person name="Teixiera M."/>
            <person name="Abouelleil A."/>
            <person name="Chapman S.B."/>
            <person name="Priest M."/>
            <person name="Young S.K."/>
            <person name="Wortman J."/>
            <person name="Nusbaum C."/>
            <person name="Birren B."/>
        </authorList>
    </citation>
    <scope>NUCLEOTIDE SEQUENCE [LARGE SCALE GENOMIC DNA]</scope>
    <source>
        <strain evidence="15 16">CBS 43764</strain>
    </source>
</reference>
<evidence type="ECO:0000256" key="1">
    <source>
        <dbReference type="ARBA" id="ARBA00001916"/>
    </source>
</evidence>
<dbReference type="STRING" id="253628.A0A0D2AAP7"/>
<evidence type="ECO:0000256" key="8">
    <source>
        <dbReference type="ARBA" id="ARBA00023133"/>
    </source>
</evidence>
<dbReference type="FunFam" id="3.40.190.10:FF:000005">
    <property type="entry name" value="Porphobilinogen deaminase"/>
    <property type="match status" value="1"/>
</dbReference>
<dbReference type="RefSeq" id="XP_016213529.1">
    <property type="nucleotide sequence ID" value="XM_016358428.1"/>
</dbReference>
<dbReference type="PIRSF" id="PIRSF001438">
    <property type="entry name" value="4pyrrol_synth_OHMeBilane_synth"/>
    <property type="match status" value="1"/>
</dbReference>
<dbReference type="GO" id="GO:0005737">
    <property type="term" value="C:cytoplasm"/>
    <property type="evidence" value="ECO:0007669"/>
    <property type="project" value="TreeGrafter"/>
</dbReference>
<dbReference type="GO" id="GO:0006782">
    <property type="term" value="P:protoporphyrinogen IX biosynthetic process"/>
    <property type="evidence" value="ECO:0007669"/>
    <property type="project" value="UniProtKB-UniPathway"/>
</dbReference>